<evidence type="ECO:0000256" key="5">
    <source>
        <dbReference type="ARBA" id="ARBA00023136"/>
    </source>
</evidence>
<dbReference type="AlphaFoldDB" id="A0A9Q0IDN9"/>
<feature type="transmembrane region" description="Helical" evidence="6">
    <location>
        <begin position="74"/>
        <end position="95"/>
    </location>
</feature>
<dbReference type="EMBL" id="JANIIK010000111">
    <property type="protein sequence ID" value="KAJ3594939.1"/>
    <property type="molecule type" value="Genomic_DNA"/>
</dbReference>
<dbReference type="InterPro" id="IPR045325">
    <property type="entry name" value="TMEM70/TMEM186/TMEM223"/>
</dbReference>
<protein>
    <recommendedName>
        <fullName evidence="7">G-protein coupled receptors family 1 profile domain-containing protein</fullName>
    </recommendedName>
</protein>
<reference evidence="8" key="1">
    <citation type="submission" date="2022-07" db="EMBL/GenBank/DDBJ databases">
        <title>Chromosome-level genome of Muraenolepis orangiensis.</title>
        <authorList>
            <person name="Kim J."/>
        </authorList>
    </citation>
    <scope>NUCLEOTIDE SEQUENCE</scope>
    <source>
        <strain evidence="8">KU_S4_2022</strain>
        <tissue evidence="8">Muscle</tissue>
    </source>
</reference>
<keyword evidence="9" id="KW-1185">Reference proteome</keyword>
<feature type="transmembrane region" description="Helical" evidence="6">
    <location>
        <begin position="101"/>
        <end position="131"/>
    </location>
</feature>
<feature type="domain" description="G-protein coupled receptors family 1 profile" evidence="7">
    <location>
        <begin position="53"/>
        <end position="231"/>
    </location>
</feature>
<comment type="subcellular location">
    <subcellularLocation>
        <location evidence="1">Membrane</location>
    </subcellularLocation>
</comment>
<keyword evidence="5 6" id="KW-0472">Membrane</keyword>
<dbReference type="Pfam" id="PF06979">
    <property type="entry name" value="TMEM70"/>
    <property type="match status" value="1"/>
</dbReference>
<dbReference type="PANTHER" id="PTHR13281">
    <property type="entry name" value="TRANSMEMBRANE PROTEIN 70, MITOCHONDRIAL"/>
    <property type="match status" value="1"/>
</dbReference>
<dbReference type="PROSITE" id="PS50262">
    <property type="entry name" value="G_PROTEIN_RECEP_F1_2"/>
    <property type="match status" value="1"/>
</dbReference>
<evidence type="ECO:0000313" key="9">
    <source>
        <dbReference type="Proteomes" id="UP001148018"/>
    </source>
</evidence>
<dbReference type="InterPro" id="IPR000276">
    <property type="entry name" value="GPCR_Rhodpsn"/>
</dbReference>
<feature type="transmembrane region" description="Helical" evidence="6">
    <location>
        <begin position="288"/>
        <end position="306"/>
    </location>
</feature>
<sequence>MNSTTPFYDVYYSLNTEDYDAVPVHVCERKNENHLGSQLSVFYFLMFVLSLIGNGLVLVIIYRFEKWTTVTNIFLLNLVVSDLILMCSLPFWGVYQQLSTWIFGASMCKIVGSAYFLGFYSSILFLTLLTFDQHLAVVYSLVAPRLRRQNYAIACCTGVWLLSCLACVKPIILYRVFTDFNNKQFCEEYPSDFVVNTFVNVSVLKDVWIYLQLCFFFVFPLAVIVYCYIRVGITVVSSRITAKFRTMQCKPLQPLNSHSLSTSAPNHSEAGELVYTGSLTKSIIGVKLFSYTSSGTSLFLMPYVLFQSSLATQNLALQASFITVISLFTFATPVLLHLLTTGYVTQLYHHAEQDSYTAVTYNFFLMKRRTVFKQAEVRVPDVTGMFTTFYAGRKGLLVNPDLFQLPSDYNHLMGYDRPFTFSEEDMERPDKV</sequence>
<feature type="transmembrane region" description="Helical" evidence="6">
    <location>
        <begin position="41"/>
        <end position="62"/>
    </location>
</feature>
<dbReference type="GO" id="GO:0004930">
    <property type="term" value="F:G protein-coupled receptor activity"/>
    <property type="evidence" value="ECO:0007669"/>
    <property type="project" value="InterPro"/>
</dbReference>
<evidence type="ECO:0000313" key="8">
    <source>
        <dbReference type="EMBL" id="KAJ3594939.1"/>
    </source>
</evidence>
<dbReference type="PANTHER" id="PTHR13281:SF0">
    <property type="entry name" value="TRANSMEMBRANE PROTEIN 70, MITOCHONDRIAL"/>
    <property type="match status" value="1"/>
</dbReference>
<evidence type="ECO:0000259" key="7">
    <source>
        <dbReference type="PROSITE" id="PS50262"/>
    </source>
</evidence>
<comment type="similarity">
    <text evidence="2">Belongs to the TMEM70 family.</text>
</comment>
<dbReference type="Gene3D" id="1.20.1070.10">
    <property type="entry name" value="Rhodopsin 7-helix transmembrane proteins"/>
    <property type="match status" value="1"/>
</dbReference>
<proteinExistence type="inferred from homology"/>
<evidence type="ECO:0000256" key="1">
    <source>
        <dbReference type="ARBA" id="ARBA00004370"/>
    </source>
</evidence>
<keyword evidence="4 6" id="KW-1133">Transmembrane helix</keyword>
<dbReference type="SUPFAM" id="SSF81321">
    <property type="entry name" value="Family A G protein-coupled receptor-like"/>
    <property type="match status" value="1"/>
</dbReference>
<organism evidence="8 9">
    <name type="scientific">Muraenolepis orangiensis</name>
    <name type="common">Patagonian moray cod</name>
    <dbReference type="NCBI Taxonomy" id="630683"/>
    <lineage>
        <taxon>Eukaryota</taxon>
        <taxon>Metazoa</taxon>
        <taxon>Chordata</taxon>
        <taxon>Craniata</taxon>
        <taxon>Vertebrata</taxon>
        <taxon>Euteleostomi</taxon>
        <taxon>Actinopterygii</taxon>
        <taxon>Neopterygii</taxon>
        <taxon>Teleostei</taxon>
        <taxon>Neoteleostei</taxon>
        <taxon>Acanthomorphata</taxon>
        <taxon>Zeiogadaria</taxon>
        <taxon>Gadariae</taxon>
        <taxon>Gadiformes</taxon>
        <taxon>Muraenolepidoidei</taxon>
        <taxon>Muraenolepididae</taxon>
        <taxon>Muraenolepis</taxon>
    </lineage>
</organism>
<comment type="caution">
    <text evidence="8">The sequence shown here is derived from an EMBL/GenBank/DDBJ whole genome shotgun (WGS) entry which is preliminary data.</text>
</comment>
<evidence type="ECO:0000256" key="6">
    <source>
        <dbReference type="SAM" id="Phobius"/>
    </source>
</evidence>
<feature type="transmembrane region" description="Helical" evidence="6">
    <location>
        <begin position="207"/>
        <end position="229"/>
    </location>
</feature>
<dbReference type="GO" id="GO:0033615">
    <property type="term" value="P:mitochondrial proton-transporting ATP synthase complex assembly"/>
    <property type="evidence" value="ECO:0007669"/>
    <property type="project" value="TreeGrafter"/>
</dbReference>
<dbReference type="InterPro" id="IPR017452">
    <property type="entry name" value="GPCR_Rhodpsn_7TM"/>
</dbReference>
<evidence type="ECO:0000256" key="3">
    <source>
        <dbReference type="ARBA" id="ARBA00022692"/>
    </source>
</evidence>
<evidence type="ECO:0000256" key="2">
    <source>
        <dbReference type="ARBA" id="ARBA00005280"/>
    </source>
</evidence>
<name>A0A9Q0IDN9_9TELE</name>
<keyword evidence="3 6" id="KW-0812">Transmembrane</keyword>
<dbReference type="GO" id="GO:0031966">
    <property type="term" value="C:mitochondrial membrane"/>
    <property type="evidence" value="ECO:0007669"/>
    <property type="project" value="TreeGrafter"/>
</dbReference>
<evidence type="ECO:0000256" key="4">
    <source>
        <dbReference type="ARBA" id="ARBA00022989"/>
    </source>
</evidence>
<dbReference type="OrthoDB" id="9876908at2759"/>
<dbReference type="PRINTS" id="PR00237">
    <property type="entry name" value="GPCRRHODOPSN"/>
</dbReference>
<dbReference type="Proteomes" id="UP001148018">
    <property type="component" value="Unassembled WGS sequence"/>
</dbReference>
<dbReference type="InterPro" id="IPR009724">
    <property type="entry name" value="TMEM70"/>
</dbReference>
<gene>
    <name evidence="8" type="ORF">NHX12_004244</name>
</gene>
<feature type="transmembrane region" description="Helical" evidence="6">
    <location>
        <begin position="318"/>
        <end position="339"/>
    </location>
</feature>
<accession>A0A9Q0IDN9</accession>
<feature type="transmembrane region" description="Helical" evidence="6">
    <location>
        <begin position="151"/>
        <end position="172"/>
    </location>
</feature>